<name>A0A3B0UG92_9ZZZZ</name>
<dbReference type="EC" id="2.4.1.227" evidence="2"/>
<dbReference type="Gene3D" id="3.40.50.2000">
    <property type="entry name" value="Glycogen Phosphorylase B"/>
    <property type="match status" value="1"/>
</dbReference>
<dbReference type="EMBL" id="UOET01000199">
    <property type="protein sequence ID" value="VAW28150.1"/>
    <property type="molecule type" value="Genomic_DNA"/>
</dbReference>
<feature type="domain" description="Glycosyl transferase family 28 C-terminal" evidence="1">
    <location>
        <begin position="237"/>
        <end position="339"/>
    </location>
</feature>
<organism evidence="2">
    <name type="scientific">hydrothermal vent metagenome</name>
    <dbReference type="NCBI Taxonomy" id="652676"/>
    <lineage>
        <taxon>unclassified sequences</taxon>
        <taxon>metagenomes</taxon>
        <taxon>ecological metagenomes</taxon>
    </lineage>
</organism>
<proteinExistence type="predicted"/>
<dbReference type="Pfam" id="PF04101">
    <property type="entry name" value="Glyco_tran_28_C"/>
    <property type="match status" value="1"/>
</dbReference>
<dbReference type="GO" id="GO:0016758">
    <property type="term" value="F:hexosyltransferase activity"/>
    <property type="evidence" value="ECO:0007669"/>
    <property type="project" value="InterPro"/>
</dbReference>
<keyword evidence="2" id="KW-0808">Transferase</keyword>
<accession>A0A3B0UG92</accession>
<dbReference type="AlphaFoldDB" id="A0A3B0UG92"/>
<dbReference type="PANTHER" id="PTHR21015:SF22">
    <property type="entry name" value="GLYCOSYLTRANSFERASE"/>
    <property type="match status" value="1"/>
</dbReference>
<dbReference type="PANTHER" id="PTHR21015">
    <property type="entry name" value="UDP-N-ACETYLGLUCOSAMINE--N-ACETYLMURAMYL-(PENTAPEPTIDE) PYROPHOSPHORYL-UNDECAPRENOL N-ACETYLGLUCOSAMINE TRANSFERASE 1"/>
    <property type="match status" value="1"/>
</dbReference>
<evidence type="ECO:0000313" key="2">
    <source>
        <dbReference type="EMBL" id="VAW28150.1"/>
    </source>
</evidence>
<dbReference type="SUPFAM" id="SSF53756">
    <property type="entry name" value="UDP-Glycosyltransferase/glycogen phosphorylase"/>
    <property type="match status" value="1"/>
</dbReference>
<sequence length="365" mass="41248">MSAQKRILVCPMDWGLGHATRVVPIIRLLQQAGAEPVLGADNKPLAFLRQQFPDTDRIRIPGFEPEYQKRGSLSVKMATAIPQMLKDATAAHELLEKIIEKNKIDAVISDNRYELWSEKVPSIFMTHQLNILLPGILSSGRPVIRKMINRFIVRHNELWIPDFEDKPNLSGKLSHIKKMPLKNSFFIGPLSRFEGAKTTRQQTVKEKTDVLCLLSGPEPQRTIFEEILISQLKKSKLKSVLLSGKPDEKGKRLLGNLEIRPHAGDEEMLSLMQSAKTIICRSGFSSLMDMVSLGKKAIFIPTPGQPEQEYLARKLKSQTLFYSCSQKTFSLQEALQESEKYSGLHLTNDYKILRARIEALIKSCG</sequence>
<gene>
    <name evidence="2" type="ORF">MNBD_BACTEROID07-994</name>
</gene>
<reference evidence="2" key="1">
    <citation type="submission" date="2018-06" db="EMBL/GenBank/DDBJ databases">
        <authorList>
            <person name="Zhirakovskaya E."/>
        </authorList>
    </citation>
    <scope>NUCLEOTIDE SEQUENCE</scope>
</reference>
<evidence type="ECO:0000259" key="1">
    <source>
        <dbReference type="Pfam" id="PF04101"/>
    </source>
</evidence>
<dbReference type="InterPro" id="IPR007235">
    <property type="entry name" value="Glyco_trans_28_C"/>
</dbReference>
<keyword evidence="2" id="KW-0328">Glycosyltransferase</keyword>
<protein>
    <submittedName>
        <fullName evidence="2">UDP-N-acetylglucosamine--N-acetylmuramyl-(Pentapeptide) pyrophosphoryl-undecaprenol N-acetylglucosamine transferase</fullName>
        <ecNumber evidence="2">2.4.1.227</ecNumber>
    </submittedName>
</protein>